<sequence>MIPPTSPQANPRTDRRAGRRSALARAGVAALAASLSAAGLGAAATPAPEAAASPAPTAPSGADSRETDLGTPIAGNVVAFAQEFGRSPEGRPQAYHVADGQPLYTVEFVVTDMRTGDTTFSTRLPRGNRSKALDYSAADGSVYIGTRQGDLFRHPTGTETIEDLGTPLEDDGIFSLETGDDGTIYGGTYPGGHVFSVDPETGDVRDFGQVAPSETYVQSLVEVDGVVYAGSQPGGRLFRIDPDAGSVDEIALPAGYEDEKAVYRLFAAGGKLFAFLQSTHVLLVYDLATGEWVDEVTEFQGQAVSPIDPATGEHVYFRLKNGEMARYHLGTGEHEEIGWRPRVIPGRFAWVDLDHPDFPGPTLAVTYQGSSRMEVFDVTSGETRRVYADLEGAPPPIHSLGTGPDGKIYIGGYLSQSGMARWDPDTEKVERLRGVRQVEGFGTFGDRLLIGRYPRAVLSVYDTGLPWDEGFDQDPPVYMEHFQDRPHAFADLGDRVAVGTVPQSGRLDGAIGLWDPVSGDLTVDQGVLGNRSPVTLATRGDGLVYGGSTVWGGYGVDPIEESGTLFIYDPDTGEVVYENAPVEGEPSLSGLTFGPDGLLYGLAGGWLFAFDPETREIVRRQQLQDTGVSRYGTDRDIVFDDVGRLFVTTGGFLHRVHPTTWEVDVLAGNHVERLVIDHHGDLYYSRDANLFRYDVAEPRCPEPDQRDTVAVGGEDTTVPNRYADDGCRVSDLLGAPDEFDTHGAWVRHVATVSADLRDDGIISARERATILAAAGEP</sequence>
<dbReference type="InterPro" id="IPR015943">
    <property type="entry name" value="WD40/YVTN_repeat-like_dom_sf"/>
</dbReference>
<organism evidence="2 3">
    <name type="scientific">Haloactinopolyspora alba</name>
    <dbReference type="NCBI Taxonomy" id="648780"/>
    <lineage>
        <taxon>Bacteria</taxon>
        <taxon>Bacillati</taxon>
        <taxon>Actinomycetota</taxon>
        <taxon>Actinomycetes</taxon>
        <taxon>Jiangellales</taxon>
        <taxon>Jiangellaceae</taxon>
        <taxon>Haloactinopolyspora</taxon>
    </lineage>
</organism>
<dbReference type="InterPro" id="IPR051344">
    <property type="entry name" value="Vgb"/>
</dbReference>
<dbReference type="PANTHER" id="PTHR40274:SF3">
    <property type="entry name" value="VIRGINIAMYCIN B LYASE"/>
    <property type="match status" value="1"/>
</dbReference>
<dbReference type="AlphaFoldDB" id="A0A2P8DT66"/>
<dbReference type="SUPFAM" id="SSF50998">
    <property type="entry name" value="Quinoprotein alcohol dehydrogenase-like"/>
    <property type="match status" value="1"/>
</dbReference>
<feature type="region of interest" description="Disordered" evidence="1">
    <location>
        <begin position="47"/>
        <end position="70"/>
    </location>
</feature>
<dbReference type="Proteomes" id="UP000243528">
    <property type="component" value="Unassembled WGS sequence"/>
</dbReference>
<dbReference type="PANTHER" id="PTHR40274">
    <property type="entry name" value="VIRGINIAMYCIN B LYASE"/>
    <property type="match status" value="1"/>
</dbReference>
<name>A0A2P8DT66_9ACTN</name>
<evidence type="ECO:0000313" key="3">
    <source>
        <dbReference type="Proteomes" id="UP000243528"/>
    </source>
</evidence>
<dbReference type="PROSITE" id="PS51318">
    <property type="entry name" value="TAT"/>
    <property type="match status" value="1"/>
</dbReference>
<dbReference type="EMBL" id="PYGE01000016">
    <property type="protein sequence ID" value="PSL00401.1"/>
    <property type="molecule type" value="Genomic_DNA"/>
</dbReference>
<evidence type="ECO:0000313" key="2">
    <source>
        <dbReference type="EMBL" id="PSL00401.1"/>
    </source>
</evidence>
<dbReference type="Gene3D" id="2.130.10.10">
    <property type="entry name" value="YVTN repeat-like/Quinoprotein amine dehydrogenase"/>
    <property type="match status" value="2"/>
</dbReference>
<proteinExistence type="predicted"/>
<gene>
    <name evidence="2" type="ORF">CLV30_11661</name>
</gene>
<dbReference type="OrthoDB" id="57332at2"/>
<protein>
    <recommendedName>
        <fullName evidence="4">Outer membrane protein assembly factor BamB</fullName>
    </recommendedName>
</protein>
<feature type="region of interest" description="Disordered" evidence="1">
    <location>
        <begin position="1"/>
        <end position="21"/>
    </location>
</feature>
<accession>A0A2P8DT66</accession>
<dbReference type="SUPFAM" id="SSF101898">
    <property type="entry name" value="NHL repeat"/>
    <property type="match status" value="1"/>
</dbReference>
<evidence type="ECO:0008006" key="4">
    <source>
        <dbReference type="Google" id="ProtNLM"/>
    </source>
</evidence>
<feature type="compositionally biased region" description="Low complexity" evidence="1">
    <location>
        <begin position="47"/>
        <end position="62"/>
    </location>
</feature>
<evidence type="ECO:0000256" key="1">
    <source>
        <dbReference type="SAM" id="MobiDB-lite"/>
    </source>
</evidence>
<comment type="caution">
    <text evidence="2">The sequence shown here is derived from an EMBL/GenBank/DDBJ whole genome shotgun (WGS) entry which is preliminary data.</text>
</comment>
<dbReference type="RefSeq" id="WP_129711031.1">
    <property type="nucleotide sequence ID" value="NZ_PYGE01000016.1"/>
</dbReference>
<reference evidence="2 3" key="1">
    <citation type="submission" date="2018-03" db="EMBL/GenBank/DDBJ databases">
        <title>Genomic Encyclopedia of Archaeal and Bacterial Type Strains, Phase II (KMG-II): from individual species to whole genera.</title>
        <authorList>
            <person name="Goeker M."/>
        </authorList>
    </citation>
    <scope>NUCLEOTIDE SEQUENCE [LARGE SCALE GENOMIC DNA]</scope>
    <source>
        <strain evidence="2 3">DSM 45211</strain>
    </source>
</reference>
<dbReference type="InterPro" id="IPR011047">
    <property type="entry name" value="Quinoprotein_ADH-like_sf"/>
</dbReference>
<dbReference type="InterPro" id="IPR006311">
    <property type="entry name" value="TAT_signal"/>
</dbReference>
<keyword evidence="3" id="KW-1185">Reference proteome</keyword>